<evidence type="ECO:0000256" key="1">
    <source>
        <dbReference type="SAM" id="MobiDB-lite"/>
    </source>
</evidence>
<accession>A0A0G4H9W1</accession>
<dbReference type="EMBL" id="CDMZ01002065">
    <property type="protein sequence ID" value="CEM40580.1"/>
    <property type="molecule type" value="Genomic_DNA"/>
</dbReference>
<protein>
    <submittedName>
        <fullName evidence="2">Uncharacterized protein</fullName>
    </submittedName>
</protein>
<feature type="compositionally biased region" description="Basic and acidic residues" evidence="1">
    <location>
        <begin position="1"/>
        <end position="14"/>
    </location>
</feature>
<reference evidence="2" key="1">
    <citation type="submission" date="2014-11" db="EMBL/GenBank/DDBJ databases">
        <authorList>
            <person name="Otto D Thomas"/>
            <person name="Naeem Raeece"/>
        </authorList>
    </citation>
    <scope>NUCLEOTIDE SEQUENCE</scope>
</reference>
<evidence type="ECO:0000313" key="2">
    <source>
        <dbReference type="EMBL" id="CEM40580.1"/>
    </source>
</evidence>
<sequence length="226" mass="23489">MTVSHREREKKGDRGGGGGLEGRRRLGSPSPLNIDAQKLEKTSVNGLSPAPSPPICCALFHFHTAEGSLAASWVRRSAIRLYPPIRTPGGGGGGGASKLAPLCPWMAGRASGALCLMRRTPPPPTSAATYGAALLGQCAVSILTIWQTAPFRIARLACAEERTGGQVQSGEAALVDQGPERARQAAVYPPHSLAAPEEATVEVELQPLPPASPWSAASSLESDAGW</sequence>
<organism evidence="2">
    <name type="scientific">Chromera velia CCMP2878</name>
    <dbReference type="NCBI Taxonomy" id="1169474"/>
    <lineage>
        <taxon>Eukaryota</taxon>
        <taxon>Sar</taxon>
        <taxon>Alveolata</taxon>
        <taxon>Colpodellida</taxon>
        <taxon>Chromeraceae</taxon>
        <taxon>Chromera</taxon>
    </lineage>
</organism>
<name>A0A0G4H9W1_9ALVE</name>
<dbReference type="AlphaFoldDB" id="A0A0G4H9W1"/>
<feature type="region of interest" description="Disordered" evidence="1">
    <location>
        <begin position="198"/>
        <end position="226"/>
    </location>
</feature>
<gene>
    <name evidence="2" type="ORF">Cvel_25401</name>
</gene>
<proteinExistence type="predicted"/>
<feature type="region of interest" description="Disordered" evidence="1">
    <location>
        <begin position="1"/>
        <end position="35"/>
    </location>
</feature>